<feature type="transmembrane region" description="Helical" evidence="1">
    <location>
        <begin position="29"/>
        <end position="52"/>
    </location>
</feature>
<reference evidence="3 4" key="1">
    <citation type="submission" date="2023-03" db="EMBL/GenBank/DDBJ databases">
        <title>Novosphingobium cyanobacteriorum sp. nov., isolated from a eutrophic reservoir during the Microcystis bloom period.</title>
        <authorList>
            <person name="Kang M."/>
            <person name="Le V."/>
            <person name="Ko S.-R."/>
            <person name="Lee S.-A."/>
            <person name="Ahn C.-Y."/>
        </authorList>
    </citation>
    <scope>NUCLEOTIDE SEQUENCE [LARGE SCALE GENOMIC DNA]</scope>
    <source>
        <strain evidence="3 4">HBC54</strain>
    </source>
</reference>
<keyword evidence="1" id="KW-0472">Membrane</keyword>
<sequence>MLRPTWRARFARCFSNLAADRQAAAVIEFALAAPVLIALLIPTLEIALVYFAQQGLETASESSARYIMTGQAQTNFTGVKDSKGNVVTTPQQQFKAYACSVLPPMLECPNLYVDVTSSTTYSSTALKLPTFTYDAKGNVTNTFNYTPGTQGAIVVVRLMYNWPVISMFGFNIANQPKSRRMLLATSVMKTEGY</sequence>
<name>A0ABT6CCW4_9SPHN</name>
<gene>
    <name evidence="3" type="ORF">POM99_00995</name>
</gene>
<comment type="caution">
    <text evidence="3">The sequence shown here is derived from an EMBL/GenBank/DDBJ whole genome shotgun (WGS) entry which is preliminary data.</text>
</comment>
<protein>
    <submittedName>
        <fullName evidence="3">Pilus assembly protein</fullName>
    </submittedName>
</protein>
<dbReference type="Proteomes" id="UP001222770">
    <property type="component" value="Unassembled WGS sequence"/>
</dbReference>
<dbReference type="RefSeq" id="WP_277274871.1">
    <property type="nucleotide sequence ID" value="NZ_JAROCY010000001.1"/>
</dbReference>
<dbReference type="Pfam" id="PF07811">
    <property type="entry name" value="TadE"/>
    <property type="match status" value="1"/>
</dbReference>
<evidence type="ECO:0000313" key="3">
    <source>
        <dbReference type="EMBL" id="MDF8331765.1"/>
    </source>
</evidence>
<proteinExistence type="predicted"/>
<dbReference type="InterPro" id="IPR012495">
    <property type="entry name" value="TadE-like_dom"/>
</dbReference>
<evidence type="ECO:0000259" key="2">
    <source>
        <dbReference type="Pfam" id="PF07811"/>
    </source>
</evidence>
<keyword evidence="4" id="KW-1185">Reference proteome</keyword>
<keyword evidence="1" id="KW-0812">Transmembrane</keyword>
<keyword evidence="1" id="KW-1133">Transmembrane helix</keyword>
<dbReference type="EMBL" id="JAROCY010000001">
    <property type="protein sequence ID" value="MDF8331765.1"/>
    <property type="molecule type" value="Genomic_DNA"/>
</dbReference>
<feature type="domain" description="TadE-like" evidence="2">
    <location>
        <begin position="24"/>
        <end position="65"/>
    </location>
</feature>
<organism evidence="3 4">
    <name type="scientific">Novosphingobium cyanobacteriorum</name>
    <dbReference type="NCBI Taxonomy" id="3024215"/>
    <lineage>
        <taxon>Bacteria</taxon>
        <taxon>Pseudomonadati</taxon>
        <taxon>Pseudomonadota</taxon>
        <taxon>Alphaproteobacteria</taxon>
        <taxon>Sphingomonadales</taxon>
        <taxon>Sphingomonadaceae</taxon>
        <taxon>Novosphingobium</taxon>
    </lineage>
</organism>
<evidence type="ECO:0000313" key="4">
    <source>
        <dbReference type="Proteomes" id="UP001222770"/>
    </source>
</evidence>
<evidence type="ECO:0000256" key="1">
    <source>
        <dbReference type="SAM" id="Phobius"/>
    </source>
</evidence>
<accession>A0ABT6CCW4</accession>